<dbReference type="KEGG" id="simp:C6571_06695"/>
<evidence type="ECO:0000313" key="3">
    <source>
        <dbReference type="Proteomes" id="UP000239326"/>
    </source>
</evidence>
<accession>A0A2S0MYP4</accession>
<protein>
    <submittedName>
        <fullName evidence="2">Uncharacterized protein</fullName>
    </submittedName>
</protein>
<dbReference type="EMBL" id="CP027669">
    <property type="protein sequence ID" value="AVO41014.1"/>
    <property type="molecule type" value="Genomic_DNA"/>
</dbReference>
<name>A0A2S0MYP4_9BURK</name>
<feature type="region of interest" description="Disordered" evidence="1">
    <location>
        <begin position="1"/>
        <end position="23"/>
    </location>
</feature>
<dbReference type="Proteomes" id="UP000239326">
    <property type="component" value="Chromosome"/>
</dbReference>
<evidence type="ECO:0000256" key="1">
    <source>
        <dbReference type="SAM" id="MobiDB-lite"/>
    </source>
</evidence>
<proteinExistence type="predicted"/>
<evidence type="ECO:0000313" key="2">
    <source>
        <dbReference type="EMBL" id="AVO41014.1"/>
    </source>
</evidence>
<keyword evidence="3" id="KW-1185">Reference proteome</keyword>
<gene>
    <name evidence="2" type="ORF">C6571_06695</name>
</gene>
<organism evidence="2 3">
    <name type="scientific">Simplicispira suum</name>
    <dbReference type="NCBI Taxonomy" id="2109915"/>
    <lineage>
        <taxon>Bacteria</taxon>
        <taxon>Pseudomonadati</taxon>
        <taxon>Pseudomonadota</taxon>
        <taxon>Betaproteobacteria</taxon>
        <taxon>Burkholderiales</taxon>
        <taxon>Comamonadaceae</taxon>
        <taxon>Simplicispira</taxon>
    </lineage>
</organism>
<dbReference type="AlphaFoldDB" id="A0A2S0MYP4"/>
<reference evidence="2 3" key="1">
    <citation type="submission" date="2018-03" db="EMBL/GenBank/DDBJ databases">
        <title>Genome sequencing of Simplicispira sp.</title>
        <authorList>
            <person name="Kim S.-J."/>
            <person name="Heo J."/>
            <person name="Kwon S.-W."/>
        </authorList>
    </citation>
    <scope>NUCLEOTIDE SEQUENCE [LARGE SCALE GENOMIC DNA]</scope>
    <source>
        <strain evidence="2 3">SC1-8</strain>
    </source>
</reference>
<sequence length="76" mass="8360">MKKTAFNRIAVGGAGRARPPRHHARQELTTALDAAFAERGRFQLIEFMAPPATARPRCSAFRQEFTCFGRGRAVAG</sequence>